<feature type="domain" description="PiggyBac transposable element-derived protein" evidence="1">
    <location>
        <begin position="15"/>
        <end position="87"/>
    </location>
</feature>
<name>A0AAW1HS80_POPJA</name>
<dbReference type="Pfam" id="PF13843">
    <property type="entry name" value="DDE_Tnp_1_7"/>
    <property type="match status" value="1"/>
</dbReference>
<sequence length="185" mass="21579">MNKWSPTLEDIRQRCFLLSSAGYLYKCFPYGGKLKENPQLGLGAQTVIDLLQVVKSPNNHKVYFDNFFTSYSLLSLLDEKGFYATGKTSKSIFIWDGENRKHMGPRILTRWMNMGWREPEAYGSEDSDKMDELQRIVKVKEDVCHQLMKRMDRVEEMLYSRLLVHSHSELEIPSSLRLTTPFSIN</sequence>
<dbReference type="EMBL" id="JASPKY010001050">
    <property type="protein sequence ID" value="KAK9679288.1"/>
    <property type="molecule type" value="Genomic_DNA"/>
</dbReference>
<dbReference type="InterPro" id="IPR029526">
    <property type="entry name" value="PGBD"/>
</dbReference>
<protein>
    <submittedName>
        <fullName evidence="2">Transposase IS4</fullName>
    </submittedName>
</protein>
<comment type="caution">
    <text evidence="2">The sequence shown here is derived from an EMBL/GenBank/DDBJ whole genome shotgun (WGS) entry which is preliminary data.</text>
</comment>
<organism evidence="2 3">
    <name type="scientific">Popillia japonica</name>
    <name type="common">Japanese beetle</name>
    <dbReference type="NCBI Taxonomy" id="7064"/>
    <lineage>
        <taxon>Eukaryota</taxon>
        <taxon>Metazoa</taxon>
        <taxon>Ecdysozoa</taxon>
        <taxon>Arthropoda</taxon>
        <taxon>Hexapoda</taxon>
        <taxon>Insecta</taxon>
        <taxon>Pterygota</taxon>
        <taxon>Neoptera</taxon>
        <taxon>Endopterygota</taxon>
        <taxon>Coleoptera</taxon>
        <taxon>Polyphaga</taxon>
        <taxon>Scarabaeiformia</taxon>
        <taxon>Scarabaeidae</taxon>
        <taxon>Rutelinae</taxon>
        <taxon>Popillia</taxon>
    </lineage>
</organism>
<reference evidence="2 3" key="1">
    <citation type="journal article" date="2024" name="BMC Genomics">
        <title>De novo assembly and annotation of Popillia japonica's genome with initial clues to its potential as an invasive pest.</title>
        <authorList>
            <person name="Cucini C."/>
            <person name="Boschi S."/>
            <person name="Funari R."/>
            <person name="Cardaioli E."/>
            <person name="Iannotti N."/>
            <person name="Marturano G."/>
            <person name="Paoli F."/>
            <person name="Bruttini M."/>
            <person name="Carapelli A."/>
            <person name="Frati F."/>
            <person name="Nardi F."/>
        </authorList>
    </citation>
    <scope>NUCLEOTIDE SEQUENCE [LARGE SCALE GENOMIC DNA]</scope>
    <source>
        <strain evidence="2">DMR45628</strain>
    </source>
</reference>
<evidence type="ECO:0000313" key="3">
    <source>
        <dbReference type="Proteomes" id="UP001458880"/>
    </source>
</evidence>
<dbReference type="AlphaFoldDB" id="A0AAW1HS80"/>
<dbReference type="Proteomes" id="UP001458880">
    <property type="component" value="Unassembled WGS sequence"/>
</dbReference>
<proteinExistence type="predicted"/>
<evidence type="ECO:0000313" key="2">
    <source>
        <dbReference type="EMBL" id="KAK9679288.1"/>
    </source>
</evidence>
<gene>
    <name evidence="2" type="ORF">QE152_g40144</name>
</gene>
<accession>A0AAW1HS80</accession>
<evidence type="ECO:0000259" key="1">
    <source>
        <dbReference type="Pfam" id="PF13843"/>
    </source>
</evidence>
<keyword evidence="3" id="KW-1185">Reference proteome</keyword>